<reference evidence="1 2" key="1">
    <citation type="submission" date="2018-05" db="EMBL/GenBank/DDBJ databases">
        <title>Genomic Encyclopedia of Archaeal and Bacterial Type Strains, Phase II (KMG-II): from individual species to whole genera.</title>
        <authorList>
            <person name="Goeker M."/>
        </authorList>
    </citation>
    <scope>NUCLEOTIDE SEQUENCE [LARGE SCALE GENOMIC DNA]</scope>
    <source>
        <strain evidence="1 2">DSM 45184</strain>
    </source>
</reference>
<evidence type="ECO:0000313" key="2">
    <source>
        <dbReference type="Proteomes" id="UP000245697"/>
    </source>
</evidence>
<dbReference type="EMBL" id="QGGR01000020">
    <property type="protein sequence ID" value="PWK40085.1"/>
    <property type="molecule type" value="Genomic_DNA"/>
</dbReference>
<accession>A0A316F762</accession>
<dbReference type="OrthoDB" id="4772769at2"/>
<comment type="caution">
    <text evidence="1">The sequence shown here is derived from an EMBL/GenBank/DDBJ whole genome shotgun (WGS) entry which is preliminary data.</text>
</comment>
<keyword evidence="2" id="KW-1185">Reference proteome</keyword>
<protein>
    <submittedName>
        <fullName evidence="1">Uncharacterized protein</fullName>
    </submittedName>
</protein>
<dbReference type="AlphaFoldDB" id="A0A316F762"/>
<dbReference type="Pfam" id="PF21997">
    <property type="entry name" value="DUF6928"/>
    <property type="match status" value="1"/>
</dbReference>
<evidence type="ECO:0000313" key="1">
    <source>
        <dbReference type="EMBL" id="PWK40085.1"/>
    </source>
</evidence>
<dbReference type="Proteomes" id="UP000245697">
    <property type="component" value="Unassembled WGS sequence"/>
</dbReference>
<name>A0A316F762_9ACTN</name>
<gene>
    <name evidence="1" type="ORF">BC793_12024</name>
</gene>
<sequence>MGAKTALLAFSDGDLRPALISEIPSLQTEAERLVHAVHPGREVTPTEDEFLTRLSYPPADRTYARVLAGAEILCDRRLVLDRPSELPEHLLKLGEGRRILMHGMHSVNDLLCFAVWENGTLIRSLSLSPDGGITENIGEPLVFEHPFWAGEHPVEADPDWEDEEPYPLSFHPLEMGEEALRALYGFVREGYPQPDDINADAVRLHGFIVR</sequence>
<dbReference type="InterPro" id="IPR053847">
    <property type="entry name" value="DUF6928"/>
</dbReference>
<proteinExistence type="predicted"/>
<dbReference type="RefSeq" id="WP_109600011.1">
    <property type="nucleotide sequence ID" value="NZ_BONA01000073.1"/>
</dbReference>
<organism evidence="1 2">
    <name type="scientific">Actinoplanes xinjiangensis</name>
    <dbReference type="NCBI Taxonomy" id="512350"/>
    <lineage>
        <taxon>Bacteria</taxon>
        <taxon>Bacillati</taxon>
        <taxon>Actinomycetota</taxon>
        <taxon>Actinomycetes</taxon>
        <taxon>Micromonosporales</taxon>
        <taxon>Micromonosporaceae</taxon>
        <taxon>Actinoplanes</taxon>
    </lineage>
</organism>